<accession>A0ABZ1IEK1</accession>
<gene>
    <name evidence="3" type="ORF">VSH64_10720</name>
</gene>
<evidence type="ECO:0000313" key="4">
    <source>
        <dbReference type="Proteomes" id="UP001330812"/>
    </source>
</evidence>
<name>A0ABZ1IEK1_9PSEU</name>
<dbReference type="PANTHER" id="PTHR21240">
    <property type="entry name" value="2-AMINO-3-CARBOXYLMUCONATE-6-SEMIALDEHYDE DECARBOXYLASE"/>
    <property type="match status" value="1"/>
</dbReference>
<keyword evidence="4" id="KW-1185">Reference proteome</keyword>
<dbReference type="InterPro" id="IPR032466">
    <property type="entry name" value="Metal_Hydrolase"/>
</dbReference>
<proteinExistence type="predicted"/>
<sequence>MPLRPHMKLLSVDDHLIEPPHVWQTRLPRKYLEDGPKIVDEPREDGPPGQAWYYEGNRFAQIGLNAVAGKKPEEFGVEPLRYADMIPGCYEPHARLIDMDLDGVHAALCFPSFPGFAGKVFTAAKDKELAFLCIQAWNDFLLDEWCAADRGRFIPGVLVPMWDPQLAAQEARRTHAKGAKTIFFSENPARLGLPSFHTDHWDPLFYAAEELNMPLSAHFGTSGQAPHTADDAPWAVSIALFGCNSMYAYADLVFSPVFHKHPNLKFALSEGGIGWLPYLIERCDQVWEKHRHYQNVNQSVRPSELYRKHIYGCFIDDVAGLTARDVIGVDHMLWEADYPHSDSHWPESRKRAEQVFQEIPDDVVHQIVELNPRRLFDFPG</sequence>
<feature type="domain" description="Amidohydrolase-related" evidence="2">
    <location>
        <begin position="90"/>
        <end position="378"/>
    </location>
</feature>
<dbReference type="InterPro" id="IPR006680">
    <property type="entry name" value="Amidohydro-rel"/>
</dbReference>
<dbReference type="PANTHER" id="PTHR21240:SF28">
    <property type="entry name" value="ISO-OROTATE DECARBOXYLASE (EUROFUNG)"/>
    <property type="match status" value="1"/>
</dbReference>
<dbReference type="Gene3D" id="3.20.20.140">
    <property type="entry name" value="Metal-dependent hydrolases"/>
    <property type="match status" value="1"/>
</dbReference>
<organism evidence="3 4">
    <name type="scientific">Amycolatopsis rhabdoformis</name>
    <dbReference type="NCBI Taxonomy" id="1448059"/>
    <lineage>
        <taxon>Bacteria</taxon>
        <taxon>Bacillati</taxon>
        <taxon>Actinomycetota</taxon>
        <taxon>Actinomycetes</taxon>
        <taxon>Pseudonocardiales</taxon>
        <taxon>Pseudonocardiaceae</taxon>
        <taxon>Amycolatopsis</taxon>
    </lineage>
</organism>
<dbReference type="Pfam" id="PF04909">
    <property type="entry name" value="Amidohydro_2"/>
    <property type="match status" value="1"/>
</dbReference>
<dbReference type="EMBL" id="CP142149">
    <property type="protein sequence ID" value="WSE32578.1"/>
    <property type="molecule type" value="Genomic_DNA"/>
</dbReference>
<dbReference type="Proteomes" id="UP001330812">
    <property type="component" value="Chromosome"/>
</dbReference>
<dbReference type="SUPFAM" id="SSF51556">
    <property type="entry name" value="Metallo-dependent hydrolases"/>
    <property type="match status" value="1"/>
</dbReference>
<evidence type="ECO:0000259" key="2">
    <source>
        <dbReference type="Pfam" id="PF04909"/>
    </source>
</evidence>
<keyword evidence="1" id="KW-0456">Lyase</keyword>
<evidence type="ECO:0000256" key="1">
    <source>
        <dbReference type="ARBA" id="ARBA00023239"/>
    </source>
</evidence>
<evidence type="ECO:0000313" key="3">
    <source>
        <dbReference type="EMBL" id="WSE32578.1"/>
    </source>
</evidence>
<protein>
    <submittedName>
        <fullName evidence="3">Amidohydrolase family protein</fullName>
    </submittedName>
</protein>
<reference evidence="3 4" key="1">
    <citation type="journal article" date="2015" name="Int. J. Syst. Evol. Microbiol.">
        <title>Amycolatopsis rhabdoformis sp. nov., an actinomycete isolated from a tropical forest soil.</title>
        <authorList>
            <person name="Souza W.R."/>
            <person name="Silva R.E."/>
            <person name="Goodfellow M."/>
            <person name="Busarakam K."/>
            <person name="Figueiro F.S."/>
            <person name="Ferreira D."/>
            <person name="Rodrigues-Filho E."/>
            <person name="Moraes L.A.B."/>
            <person name="Zucchi T.D."/>
        </authorList>
    </citation>
    <scope>NUCLEOTIDE SEQUENCE [LARGE SCALE GENOMIC DNA]</scope>
    <source>
        <strain evidence="3 4">NCIMB 14900</strain>
    </source>
</reference>
<dbReference type="RefSeq" id="WP_326835385.1">
    <property type="nucleotide sequence ID" value="NZ_CP142149.1"/>
</dbReference>
<dbReference type="InterPro" id="IPR032465">
    <property type="entry name" value="ACMSD"/>
</dbReference>